<feature type="compositionally biased region" description="Low complexity" evidence="3">
    <location>
        <begin position="138"/>
        <end position="155"/>
    </location>
</feature>
<evidence type="ECO:0000256" key="1">
    <source>
        <dbReference type="ARBA" id="ARBA00022737"/>
    </source>
</evidence>
<evidence type="ECO:0000256" key="3">
    <source>
        <dbReference type="SAM" id="MobiDB-lite"/>
    </source>
</evidence>
<feature type="repeat" description="PPR" evidence="2">
    <location>
        <begin position="543"/>
        <end position="577"/>
    </location>
</feature>
<sequence>MVEPFAAVLNSFRPGRATVAASPSSLARAFNGYTNHTRPSLVVNFFTPSPRSVKGKEKAANSFDGSYPGSVLQCQQWSFCVSRHSVNCPARHQLRMLDELSSTRAPRRKTNRLPNLRRKPFPKCFITDIGGQRRHTSQDSQASQSDTETPTPAEIPTEAAKEEAMIRLRWYAHKESDHFPDLEDAWNAYTIASNRDTLSCMKADDLYAFLEKLITSVERLAKGGLSSDEMDDWAYRIRTILDLPTLEVESISHRCLVVRSLALGGDVEEATSIIKMDPELRDKLIGYEAIISSISRYSDPLRLFKFLSESWSVIGPPLTWAPKPTDRSQRADITRSLYETVVKALCAVDQPALLLVESKTWEKFHRQHIVNFVIKVLCKSQPETALIVLNEAQRQGINTPATVQLHLVRQLALKDIFDPAIKLFDLFPYDPSNSFYLMVGLQLYSRLGDVASAERYFQELQDGHRVAAFHQALLLHSYAKAQKHEDLRAAFDRIFPYGPEGKRLNGPTQFHYAAAVEGCSKDDDTDGILEWLEDMEVAGLKPTLSIYAKLLSCFVGRGDVVSAANVLEQMRDDGVMPDARCYTIVISLMARRQDHKWAEALYHRAISEGVVPDAIMMTSVMNAYVEAGEWQGVIDFFGRLTKNRQRRPGFTIDIFNTLLKAYVLIGAPFGLVAKLFLKLEGQESIRANPHTYALLAQSACDAGDLDAASDIYHECSRMVEEQGASEKLINVYILTIIMAGYLRKQDKEHAKAVYDEMIAKNLQPNAVTFGTIIRAYATEQTRESIELAEQFVQNLNIGSSEKKEWKIKSFGRRSWKDSIFLPLLAAYTKRGEVEDAERLYREIGDDTSPIAALTLLLDVYRRVSDTDAVLRVWSELYRLGLEHVHTGDIFKFNDTHSPPGTQITRVLGRPLSILIDALSTAGRHREVLEAWKDYEQQGLHFDSLSWNGLGVAFIRAGDLERAFGVIEDIIIPMRRQAEQLLVGLSRSDRTSLPLPDPSEPPLHIQAYRRRTVRIATARLLQYPEFEDDSINTKRYEQPLQDLQRIVPTFEIWRPHINLLRNMLLSVSTLESGRLVRPTTTTSPDYRPSDPEEGPQARQLLDRLFANYPNAIQLLLQFQMREQRRLGRNRYDRLYRWGSGST</sequence>
<feature type="region of interest" description="Disordered" evidence="3">
    <location>
        <begin position="1074"/>
        <end position="1094"/>
    </location>
</feature>
<feature type="region of interest" description="Disordered" evidence="3">
    <location>
        <begin position="131"/>
        <end position="155"/>
    </location>
</feature>
<dbReference type="InterPro" id="IPR002885">
    <property type="entry name" value="PPR_rpt"/>
</dbReference>
<keyword evidence="6" id="KW-1185">Reference proteome</keyword>
<organism evidence="6">
    <name type="scientific">Laccaria bicolor (strain S238N-H82 / ATCC MYA-4686)</name>
    <name type="common">Bicoloured deceiver</name>
    <name type="synonym">Laccaria laccata var. bicolor</name>
    <dbReference type="NCBI Taxonomy" id="486041"/>
    <lineage>
        <taxon>Eukaryota</taxon>
        <taxon>Fungi</taxon>
        <taxon>Dikarya</taxon>
        <taxon>Basidiomycota</taxon>
        <taxon>Agaricomycotina</taxon>
        <taxon>Agaricomycetes</taxon>
        <taxon>Agaricomycetidae</taxon>
        <taxon>Agaricales</taxon>
        <taxon>Agaricineae</taxon>
        <taxon>Hydnangiaceae</taxon>
        <taxon>Laccaria</taxon>
    </lineage>
</organism>
<dbReference type="Proteomes" id="UP000001194">
    <property type="component" value="Unassembled WGS sequence"/>
</dbReference>
<dbReference type="GeneID" id="6072462"/>
<evidence type="ECO:0000256" key="2">
    <source>
        <dbReference type="PROSITE-ProRule" id="PRU00708"/>
    </source>
</evidence>
<name>B0CXQ3_LACBS</name>
<evidence type="ECO:0000313" key="6">
    <source>
        <dbReference type="Proteomes" id="UP000001194"/>
    </source>
</evidence>
<dbReference type="GO" id="GO:0003729">
    <property type="term" value="F:mRNA binding"/>
    <property type="evidence" value="ECO:0007669"/>
    <property type="project" value="TreeGrafter"/>
</dbReference>
<dbReference type="NCBIfam" id="TIGR00756">
    <property type="entry name" value="PPR"/>
    <property type="match status" value="3"/>
</dbReference>
<feature type="repeat" description="PPR" evidence="2">
    <location>
        <begin position="578"/>
        <end position="612"/>
    </location>
</feature>
<dbReference type="PANTHER" id="PTHR47938">
    <property type="entry name" value="RESPIRATORY COMPLEX I CHAPERONE (CIA84), PUTATIVE (AFU_ORTHOLOGUE AFUA_2G06020)-RELATED"/>
    <property type="match status" value="1"/>
</dbReference>
<dbReference type="KEGG" id="lbc:LACBIDRAFT_311569"/>
<dbReference type="GO" id="GO:0005739">
    <property type="term" value="C:mitochondrion"/>
    <property type="evidence" value="ECO:0007669"/>
    <property type="project" value="TreeGrafter"/>
</dbReference>
<dbReference type="PROSITE" id="PS51375">
    <property type="entry name" value="PPR"/>
    <property type="match status" value="3"/>
</dbReference>
<evidence type="ECO:0000313" key="5">
    <source>
        <dbReference type="EMBL" id="EDR12763.1"/>
    </source>
</evidence>
<protein>
    <submittedName>
        <fullName evidence="5">Predicted protein</fullName>
    </submittedName>
</protein>
<accession>B0CXQ3</accession>
<feature type="domain" description="PROP1-like PPR" evidence="4">
    <location>
        <begin position="440"/>
        <end position="588"/>
    </location>
</feature>
<dbReference type="OrthoDB" id="185373at2759"/>
<dbReference type="EMBL" id="DS547094">
    <property type="protein sequence ID" value="EDR12763.1"/>
    <property type="molecule type" value="Genomic_DNA"/>
</dbReference>
<reference evidence="5 6" key="1">
    <citation type="journal article" date="2008" name="Nature">
        <title>The genome of Laccaria bicolor provides insights into mycorrhizal symbiosis.</title>
        <authorList>
            <person name="Martin F."/>
            <person name="Aerts A."/>
            <person name="Ahren D."/>
            <person name="Brun A."/>
            <person name="Danchin E.G.J."/>
            <person name="Duchaussoy F."/>
            <person name="Gibon J."/>
            <person name="Kohler A."/>
            <person name="Lindquist E."/>
            <person name="Pereda V."/>
            <person name="Salamov A."/>
            <person name="Shapiro H.J."/>
            <person name="Wuyts J."/>
            <person name="Blaudez D."/>
            <person name="Buee M."/>
            <person name="Brokstein P."/>
            <person name="Canbaeck B."/>
            <person name="Cohen D."/>
            <person name="Courty P.E."/>
            <person name="Coutinho P.M."/>
            <person name="Delaruelle C."/>
            <person name="Detter J.C."/>
            <person name="Deveau A."/>
            <person name="DiFazio S."/>
            <person name="Duplessis S."/>
            <person name="Fraissinet-Tachet L."/>
            <person name="Lucic E."/>
            <person name="Frey-Klett P."/>
            <person name="Fourrey C."/>
            <person name="Feussner I."/>
            <person name="Gay G."/>
            <person name="Grimwood J."/>
            <person name="Hoegger P.J."/>
            <person name="Jain P."/>
            <person name="Kilaru S."/>
            <person name="Labbe J."/>
            <person name="Lin Y.C."/>
            <person name="Legue V."/>
            <person name="Le Tacon F."/>
            <person name="Marmeisse R."/>
            <person name="Melayah D."/>
            <person name="Montanini B."/>
            <person name="Muratet M."/>
            <person name="Nehls U."/>
            <person name="Niculita-Hirzel H."/>
            <person name="Oudot-Le Secq M.P."/>
            <person name="Peter M."/>
            <person name="Quesneville H."/>
            <person name="Rajashekar B."/>
            <person name="Reich M."/>
            <person name="Rouhier N."/>
            <person name="Schmutz J."/>
            <person name="Yin T."/>
            <person name="Chalot M."/>
            <person name="Henrissat B."/>
            <person name="Kuees U."/>
            <person name="Lucas S."/>
            <person name="Van de Peer Y."/>
            <person name="Podila G.K."/>
            <person name="Polle A."/>
            <person name="Pukkila P.J."/>
            <person name="Richardson P.M."/>
            <person name="Rouze P."/>
            <person name="Sanders I.R."/>
            <person name="Stajich J.E."/>
            <person name="Tunlid A."/>
            <person name="Tuskan G."/>
            <person name="Grigoriev I.V."/>
        </authorList>
    </citation>
    <scope>NUCLEOTIDE SEQUENCE [LARGE SCALE GENOMIC DNA]</scope>
    <source>
        <strain evidence="6">S238N-H82 / ATCC MYA-4686</strain>
    </source>
</reference>
<dbReference type="STRING" id="486041.B0CXQ3"/>
<gene>
    <name evidence="5" type="ORF">LACBIDRAFT_311569</name>
</gene>
<dbReference type="RefSeq" id="XP_001877027.1">
    <property type="nucleotide sequence ID" value="XM_001876992.1"/>
</dbReference>
<dbReference type="Gene3D" id="1.25.40.10">
    <property type="entry name" value="Tetratricopeptide repeat domain"/>
    <property type="match status" value="4"/>
</dbReference>
<dbReference type="Pfam" id="PF13041">
    <property type="entry name" value="PPR_2"/>
    <property type="match status" value="1"/>
</dbReference>
<evidence type="ECO:0000259" key="4">
    <source>
        <dbReference type="Pfam" id="PF17177"/>
    </source>
</evidence>
<dbReference type="GO" id="GO:0140053">
    <property type="term" value="P:mitochondrial gene expression"/>
    <property type="evidence" value="ECO:0007669"/>
    <property type="project" value="TreeGrafter"/>
</dbReference>
<dbReference type="HOGENOM" id="CLU_007929_0_0_1"/>
<feature type="repeat" description="PPR" evidence="2">
    <location>
        <begin position="730"/>
        <end position="764"/>
    </location>
</feature>
<dbReference type="PANTHER" id="PTHR47938:SF35">
    <property type="entry name" value="PENTATRICOPEPTIDE REPEAT-CONTAINING PROTEIN 4, MITOCHONDRIAL-RELATED"/>
    <property type="match status" value="1"/>
</dbReference>
<dbReference type="Pfam" id="PF01535">
    <property type="entry name" value="PPR"/>
    <property type="match status" value="2"/>
</dbReference>
<dbReference type="InterPro" id="IPR011990">
    <property type="entry name" value="TPR-like_helical_dom_sf"/>
</dbReference>
<keyword evidence="1" id="KW-0677">Repeat</keyword>
<dbReference type="AlphaFoldDB" id="B0CXQ3"/>
<dbReference type="Pfam" id="PF17177">
    <property type="entry name" value="PPR_long"/>
    <property type="match status" value="1"/>
</dbReference>
<dbReference type="InParanoid" id="B0CXQ3"/>
<proteinExistence type="predicted"/>
<dbReference type="InterPro" id="IPR033443">
    <property type="entry name" value="PROP1-like_PPR_dom"/>
</dbReference>